<organism evidence="2 3">
    <name type="scientific">Vespula maculifrons</name>
    <name type="common">Eastern yellow jacket</name>
    <name type="synonym">Wasp</name>
    <dbReference type="NCBI Taxonomy" id="7453"/>
    <lineage>
        <taxon>Eukaryota</taxon>
        <taxon>Metazoa</taxon>
        <taxon>Ecdysozoa</taxon>
        <taxon>Arthropoda</taxon>
        <taxon>Hexapoda</taxon>
        <taxon>Insecta</taxon>
        <taxon>Pterygota</taxon>
        <taxon>Neoptera</taxon>
        <taxon>Endopterygota</taxon>
        <taxon>Hymenoptera</taxon>
        <taxon>Apocrita</taxon>
        <taxon>Aculeata</taxon>
        <taxon>Vespoidea</taxon>
        <taxon>Vespidae</taxon>
        <taxon>Vespinae</taxon>
        <taxon>Vespula</taxon>
    </lineage>
</organism>
<reference evidence="2 3" key="1">
    <citation type="journal article" date="2024" name="Ann. Entomol. Soc. Am.">
        <title>Genomic analyses of the southern and eastern yellowjacket wasps (Hymenoptera: Vespidae) reveal evolutionary signatures of social life.</title>
        <authorList>
            <person name="Catto M.A."/>
            <person name="Caine P.B."/>
            <person name="Orr S.E."/>
            <person name="Hunt B.G."/>
            <person name="Goodisman M.A.D."/>
        </authorList>
    </citation>
    <scope>NUCLEOTIDE SEQUENCE [LARGE SCALE GENOMIC DNA]</scope>
    <source>
        <strain evidence="2">232</strain>
        <tissue evidence="2">Head and thorax</tissue>
    </source>
</reference>
<dbReference type="Proteomes" id="UP001607303">
    <property type="component" value="Unassembled WGS sequence"/>
</dbReference>
<evidence type="ECO:0000313" key="2">
    <source>
        <dbReference type="EMBL" id="KAL2721116.1"/>
    </source>
</evidence>
<feature type="compositionally biased region" description="Polar residues" evidence="1">
    <location>
        <begin position="227"/>
        <end position="236"/>
    </location>
</feature>
<evidence type="ECO:0000256" key="1">
    <source>
        <dbReference type="SAM" id="MobiDB-lite"/>
    </source>
</evidence>
<feature type="non-terminal residue" evidence="2">
    <location>
        <position position="236"/>
    </location>
</feature>
<dbReference type="AlphaFoldDB" id="A0ABD2AL46"/>
<keyword evidence="3" id="KW-1185">Reference proteome</keyword>
<accession>A0ABD2AL46</accession>
<name>A0ABD2AL46_VESMC</name>
<proteinExistence type="predicted"/>
<protein>
    <submittedName>
        <fullName evidence="2">Uncharacterized protein</fullName>
    </submittedName>
</protein>
<feature type="region of interest" description="Disordered" evidence="1">
    <location>
        <begin position="212"/>
        <end position="236"/>
    </location>
</feature>
<sequence>MARKLARATRYLVSRGKFFERTGFSSTVVGKSRCSICFYEVRCTYSLTFGYSGRYKSLLSSFRIPMIVTVSLGRITSRSWTEQALDKNLIGIKDITIKKESRQSSNRSKSKMLQINLVKYNSTESIVYRPDRPDGPEKPLNYLIEQEIRWVVGGSGSGDSGDGDGGVAVVWQSIRLGRAHPRPEPDRTTYLFLPSVLSHNLELSPSYPTPSVAATLHDGRGKPRSGMTPNCVRNDQ</sequence>
<gene>
    <name evidence="2" type="ORF">V1477_019936</name>
</gene>
<dbReference type="EMBL" id="JAYRBN010000116">
    <property type="protein sequence ID" value="KAL2721116.1"/>
    <property type="molecule type" value="Genomic_DNA"/>
</dbReference>
<comment type="caution">
    <text evidence="2">The sequence shown here is derived from an EMBL/GenBank/DDBJ whole genome shotgun (WGS) entry which is preliminary data.</text>
</comment>
<evidence type="ECO:0000313" key="3">
    <source>
        <dbReference type="Proteomes" id="UP001607303"/>
    </source>
</evidence>